<dbReference type="PANTHER" id="PTHR42829">
    <property type="entry name" value="NADH-UBIQUINONE OXIDOREDUCTASE CHAIN 5"/>
    <property type="match status" value="1"/>
</dbReference>
<dbReference type="InterPro" id="IPR046396">
    <property type="entry name" value="Transporter_DabB"/>
</dbReference>
<comment type="subunit">
    <text evidence="7">Forms a complex with DabA.</text>
</comment>
<feature type="transmembrane region" description="Helical" evidence="7">
    <location>
        <begin position="322"/>
        <end position="341"/>
    </location>
</feature>
<dbReference type="GO" id="GO:0008137">
    <property type="term" value="F:NADH dehydrogenase (ubiquinone) activity"/>
    <property type="evidence" value="ECO:0007669"/>
    <property type="project" value="InterPro"/>
</dbReference>
<dbReference type="GO" id="GO:0012505">
    <property type="term" value="C:endomembrane system"/>
    <property type="evidence" value="ECO:0007669"/>
    <property type="project" value="UniProtKB-SubCell"/>
</dbReference>
<dbReference type="GO" id="GO:0015990">
    <property type="term" value="P:electron transport coupled proton transport"/>
    <property type="evidence" value="ECO:0007669"/>
    <property type="project" value="TreeGrafter"/>
</dbReference>
<dbReference type="GO" id="GO:0005886">
    <property type="term" value="C:plasma membrane"/>
    <property type="evidence" value="ECO:0007669"/>
    <property type="project" value="UniProtKB-SubCell"/>
</dbReference>
<feature type="transmembrane region" description="Helical" evidence="7">
    <location>
        <begin position="42"/>
        <end position="60"/>
    </location>
</feature>
<dbReference type="Pfam" id="PF00662">
    <property type="entry name" value="Proton_antipo_N"/>
    <property type="match status" value="1"/>
</dbReference>
<dbReference type="KEGG" id="tsy:THSYN_29285"/>
<keyword evidence="3 7" id="KW-1003">Cell membrane</keyword>
<dbReference type="InterPro" id="IPR001516">
    <property type="entry name" value="Proton_antipo_N"/>
</dbReference>
<dbReference type="HAMAP" id="MF_00862">
    <property type="entry name" value="DabB"/>
    <property type="match status" value="1"/>
</dbReference>
<evidence type="ECO:0000313" key="11">
    <source>
        <dbReference type="EMBL" id="AUB85034.1"/>
    </source>
</evidence>
<dbReference type="Pfam" id="PF00361">
    <property type="entry name" value="Proton_antipo_M"/>
    <property type="match status" value="1"/>
</dbReference>
<gene>
    <name evidence="7" type="primary">dabB</name>
    <name evidence="11" type="ORF">THSYN_29285</name>
</gene>
<evidence type="ECO:0000256" key="3">
    <source>
        <dbReference type="ARBA" id="ARBA00022475"/>
    </source>
</evidence>
<name>A0A2K8UHH1_9GAMM</name>
<evidence type="ECO:0000256" key="2">
    <source>
        <dbReference type="ARBA" id="ARBA00022448"/>
    </source>
</evidence>
<dbReference type="NCBIfam" id="NF006029">
    <property type="entry name" value="PRK08168.1"/>
    <property type="match status" value="1"/>
</dbReference>
<feature type="domain" description="NADH-Ubiquinone oxidoreductase (complex I) chain 5 N-terminal" evidence="10">
    <location>
        <begin position="80"/>
        <end position="121"/>
    </location>
</feature>
<feature type="transmembrane region" description="Helical" evidence="7">
    <location>
        <begin position="184"/>
        <end position="202"/>
    </location>
</feature>
<evidence type="ECO:0000256" key="5">
    <source>
        <dbReference type="ARBA" id="ARBA00022989"/>
    </source>
</evidence>
<feature type="transmembrane region" description="Helical" evidence="7">
    <location>
        <begin position="92"/>
        <end position="112"/>
    </location>
</feature>
<keyword evidence="12" id="KW-1185">Reference proteome</keyword>
<dbReference type="EMBL" id="CP020371">
    <property type="protein sequence ID" value="AUB85034.1"/>
    <property type="molecule type" value="Genomic_DNA"/>
</dbReference>
<comment type="subcellular location">
    <subcellularLocation>
        <location evidence="7">Cell membrane</location>
        <topology evidence="7">Multi-pass membrane protein</topology>
    </subcellularLocation>
    <subcellularLocation>
        <location evidence="1">Endomembrane system</location>
        <topology evidence="1">Multi-pass membrane protein</topology>
    </subcellularLocation>
    <subcellularLocation>
        <location evidence="8">Membrane</location>
        <topology evidence="8">Multi-pass membrane protein</topology>
    </subcellularLocation>
</comment>
<accession>A0A2K8UHH1</accession>
<keyword evidence="4 7" id="KW-0812">Transmembrane</keyword>
<keyword evidence="2 7" id="KW-0813">Transport</keyword>
<organism evidence="11 12">
    <name type="scientific">Candidatus Thiodictyon syntrophicum</name>
    <dbReference type="NCBI Taxonomy" id="1166950"/>
    <lineage>
        <taxon>Bacteria</taxon>
        <taxon>Pseudomonadati</taxon>
        <taxon>Pseudomonadota</taxon>
        <taxon>Gammaproteobacteria</taxon>
        <taxon>Chromatiales</taxon>
        <taxon>Chromatiaceae</taxon>
        <taxon>Thiodictyon</taxon>
    </lineage>
</organism>
<dbReference type="PRINTS" id="PR01434">
    <property type="entry name" value="NADHDHGNASE5"/>
</dbReference>
<dbReference type="GO" id="GO:0003954">
    <property type="term" value="F:NADH dehydrogenase activity"/>
    <property type="evidence" value="ECO:0007669"/>
    <property type="project" value="TreeGrafter"/>
</dbReference>
<dbReference type="AlphaFoldDB" id="A0A2K8UHH1"/>
<sequence>MLPDGPTHGLVLAAPLLLLSVGLVPAAWANAWPGLMARLCGAAAWLAFVSALLAAVAYPFEGTYAWIFYRVELPGGLGALTLGTYVNSVTVIMLMLVAFIGAIVTRYAYNYLDGDPNRGRFNKWLALTLAAILTLIVSGNLLMFALAWIATSLCLHQLLMFYPERPAAVLAAHKKFVASRVGDLSLLVAVALIGLTLHTLQFDELFRILAAMEGPVPIALEIAALLIVIAAVLKSAQFPFHGWLLQVMEAPTPVSALLHAGIVNAGAFLVIRMSPVMSHSQLAMGVLAVIGLFTLALASLVMLTQTNIKVSLAWSTTAQMGFMLLECGLGLYSLAMLHLVAHSLYKAHAFLASGSGVDAFRAPVLPHASPGVGPVQLLPALAGGGLIVLAVGAAFGVTAGHQPAHLAAGTVVVIAVTQLLLQMAGVMRGEDFLRRGLALSAVVAVAYFTLHALFDAALQGSVLPVQDADGPFQVWLAQAFVGVFLVLLVFQQVLKQAPAFLGDGIYMHLYNGLYIDVYITRLIERIWPGPLPAPGTPPAPFAPVTSPGA</sequence>
<dbReference type="RefSeq" id="WP_100922689.1">
    <property type="nucleotide sequence ID" value="NZ_CP020371.1"/>
</dbReference>
<feature type="transmembrane region" description="Helical" evidence="7">
    <location>
        <begin position="214"/>
        <end position="233"/>
    </location>
</feature>
<proteinExistence type="inferred from homology"/>
<dbReference type="PANTHER" id="PTHR42829:SF1">
    <property type="entry name" value="INORGANIC CARBON TRANSPORTER SUBUNIT DABB-RELATED"/>
    <property type="match status" value="1"/>
</dbReference>
<evidence type="ECO:0000313" key="12">
    <source>
        <dbReference type="Proteomes" id="UP000232638"/>
    </source>
</evidence>
<dbReference type="Proteomes" id="UP000232638">
    <property type="component" value="Plasmid pTs417"/>
</dbReference>
<keyword evidence="5 7" id="KW-1133">Transmembrane helix</keyword>
<feature type="domain" description="NADH:quinone oxidoreductase/Mrp antiporter transmembrane" evidence="9">
    <location>
        <begin position="138"/>
        <end position="355"/>
    </location>
</feature>
<comment type="function">
    <text evidence="7">Part of an energy-coupled inorganic carbon pump.</text>
</comment>
<evidence type="ECO:0000259" key="9">
    <source>
        <dbReference type="Pfam" id="PF00361"/>
    </source>
</evidence>
<dbReference type="InterPro" id="IPR003945">
    <property type="entry name" value="NU5C-like"/>
</dbReference>
<evidence type="ECO:0000256" key="6">
    <source>
        <dbReference type="ARBA" id="ARBA00023136"/>
    </source>
</evidence>
<feature type="transmembrane region" description="Helical" evidence="7">
    <location>
        <begin position="283"/>
        <end position="302"/>
    </location>
</feature>
<keyword evidence="6 7" id="KW-0472">Membrane</keyword>
<evidence type="ECO:0000259" key="10">
    <source>
        <dbReference type="Pfam" id="PF00662"/>
    </source>
</evidence>
<feature type="transmembrane region" description="Helical" evidence="7">
    <location>
        <begin position="253"/>
        <end position="271"/>
    </location>
</feature>
<evidence type="ECO:0000256" key="7">
    <source>
        <dbReference type="HAMAP-Rule" id="MF_00862"/>
    </source>
</evidence>
<reference evidence="11 12" key="1">
    <citation type="submission" date="2017-03" db="EMBL/GenBank/DDBJ databases">
        <title>Complete genome sequence of Candidatus 'Thiodictyon syntrophicum' sp. nov. strain Cad16T, a photolithoautotroph purple sulfur bacterium isolated from an alpine meromictic lake.</title>
        <authorList>
            <person name="Luedin S.M."/>
            <person name="Pothier J.F."/>
            <person name="Danza F."/>
            <person name="Storelli N."/>
            <person name="Wittwer M."/>
            <person name="Tonolla M."/>
        </authorList>
    </citation>
    <scope>NUCLEOTIDE SEQUENCE [LARGE SCALE GENOMIC DNA]</scope>
    <source>
        <strain evidence="11 12">Cad16T</strain>
        <plasmid evidence="12">Plasmid pts417</plasmid>
    </source>
</reference>
<evidence type="ECO:0000256" key="8">
    <source>
        <dbReference type="RuleBase" id="RU000320"/>
    </source>
</evidence>
<feature type="transmembrane region" description="Helical" evidence="7">
    <location>
        <begin position="404"/>
        <end position="424"/>
    </location>
</feature>
<comment type="similarity">
    <text evidence="7">Belongs to the inorganic carbon transporter (TC 9.A.2) DabB family.</text>
</comment>
<dbReference type="OrthoDB" id="9811798at2"/>
<feature type="transmembrane region" description="Helical" evidence="7">
    <location>
        <begin position="377"/>
        <end position="398"/>
    </location>
</feature>
<protein>
    <recommendedName>
        <fullName evidence="7">Probable inorganic carbon transporter subunit DabB</fullName>
    </recommendedName>
</protein>
<feature type="transmembrane region" description="Helical" evidence="7">
    <location>
        <begin position="474"/>
        <end position="490"/>
    </location>
</feature>
<keyword evidence="11" id="KW-0614">Plasmid</keyword>
<dbReference type="InterPro" id="IPR001750">
    <property type="entry name" value="ND/Mrp_TM"/>
</dbReference>
<feature type="transmembrane region" description="Helical" evidence="7">
    <location>
        <begin position="436"/>
        <end position="454"/>
    </location>
</feature>
<geneLocation type="plasmid" evidence="12">
    <name>pts417</name>
</geneLocation>
<evidence type="ECO:0000256" key="4">
    <source>
        <dbReference type="ARBA" id="ARBA00022692"/>
    </source>
</evidence>
<feature type="transmembrane region" description="Helical" evidence="7">
    <location>
        <begin position="124"/>
        <end position="150"/>
    </location>
</feature>
<dbReference type="GO" id="GO:0042773">
    <property type="term" value="P:ATP synthesis coupled electron transport"/>
    <property type="evidence" value="ECO:0007669"/>
    <property type="project" value="InterPro"/>
</dbReference>
<evidence type="ECO:0000256" key="1">
    <source>
        <dbReference type="ARBA" id="ARBA00004127"/>
    </source>
</evidence>